<evidence type="ECO:0000313" key="3">
    <source>
        <dbReference type="Proteomes" id="UP000216885"/>
    </source>
</evidence>
<evidence type="ECO:0008006" key="4">
    <source>
        <dbReference type="Google" id="ProtNLM"/>
    </source>
</evidence>
<feature type="transmembrane region" description="Helical" evidence="1">
    <location>
        <begin position="187"/>
        <end position="206"/>
    </location>
</feature>
<organism evidence="2 3">
    <name type="scientific">Bordetella genomosp. 4</name>
    <dbReference type="NCBI Taxonomy" id="463044"/>
    <lineage>
        <taxon>Bacteria</taxon>
        <taxon>Pseudomonadati</taxon>
        <taxon>Pseudomonadota</taxon>
        <taxon>Betaproteobacteria</taxon>
        <taxon>Burkholderiales</taxon>
        <taxon>Alcaligenaceae</taxon>
        <taxon>Bordetella</taxon>
    </lineage>
</organism>
<dbReference type="InterPro" id="IPR019647">
    <property type="entry name" value="PhoP_reg_network_YrbL"/>
</dbReference>
<comment type="caution">
    <text evidence="2">The sequence shown here is derived from an EMBL/GenBank/DDBJ whole genome shotgun (WGS) entry which is preliminary data.</text>
</comment>
<dbReference type="Pfam" id="PF10707">
    <property type="entry name" value="YrbL-PhoP_reg"/>
    <property type="match status" value="1"/>
</dbReference>
<keyword evidence="3" id="KW-1185">Reference proteome</keyword>
<proteinExistence type="predicted"/>
<name>A0A261U855_9BORD</name>
<dbReference type="AlphaFoldDB" id="A0A261U855"/>
<protein>
    <recommendedName>
        <fullName evidence="4">PhoP regulatory network protein YrbL</fullName>
    </recommendedName>
</protein>
<keyword evidence="1" id="KW-0472">Membrane</keyword>
<accession>A0A261U855</accession>
<gene>
    <name evidence="2" type="ORF">CAL20_08960</name>
</gene>
<sequence>MPASVAADTSCIRSSSFTAVFGPLDLTHAQVLARGADRYVFQHPHEPSLLIKVINMDAYAAYLERKPLKRFYKQFQRESAYRVYLNELSEYVTTTTVPSGVWNVPMSRVVGLAQTTLGLGQLVEKISDDNGLLAPTLANIIAREGISPALSDQLDAFFDDLIDAHIVISDLSAKNIALGNNADGKKGMYLIDGFGVLPLIPLYAWSKRLNKMRMRRKYTEWRARIQRQYDESQAAAQGTITP</sequence>
<dbReference type="Proteomes" id="UP000216885">
    <property type="component" value="Unassembled WGS sequence"/>
</dbReference>
<reference evidence="2 3" key="1">
    <citation type="submission" date="2017-05" db="EMBL/GenBank/DDBJ databases">
        <title>Complete and WGS of Bordetella genogroups.</title>
        <authorList>
            <person name="Spilker T."/>
            <person name="LiPuma J."/>
        </authorList>
    </citation>
    <scope>NUCLEOTIDE SEQUENCE [LARGE SCALE GENOMIC DNA]</scope>
    <source>
        <strain evidence="2 3">AU9919</strain>
    </source>
</reference>
<evidence type="ECO:0000313" key="2">
    <source>
        <dbReference type="EMBL" id="OZI57771.1"/>
    </source>
</evidence>
<evidence type="ECO:0000256" key="1">
    <source>
        <dbReference type="SAM" id="Phobius"/>
    </source>
</evidence>
<keyword evidence="1" id="KW-1133">Transmembrane helix</keyword>
<dbReference type="EMBL" id="NEVQ01000012">
    <property type="protein sequence ID" value="OZI57771.1"/>
    <property type="molecule type" value="Genomic_DNA"/>
</dbReference>
<keyword evidence="1" id="KW-0812">Transmembrane</keyword>